<dbReference type="GO" id="GO:0016020">
    <property type="term" value="C:membrane"/>
    <property type="evidence" value="ECO:0007669"/>
    <property type="project" value="UniProtKB-SubCell"/>
</dbReference>
<keyword evidence="2" id="KW-0812">Transmembrane</keyword>
<evidence type="ECO:0000256" key="3">
    <source>
        <dbReference type="ARBA" id="ARBA00022989"/>
    </source>
</evidence>
<keyword evidence="4" id="KW-0472">Membrane</keyword>
<comment type="caution">
    <text evidence="6">The sequence shown here is derived from an EMBL/GenBank/DDBJ whole genome shotgun (WGS) entry which is preliminary data.</text>
</comment>
<evidence type="ECO:0000256" key="5">
    <source>
        <dbReference type="SAM" id="MobiDB-lite"/>
    </source>
</evidence>
<organism evidence="6">
    <name type="scientific">Cladocopium goreaui</name>
    <dbReference type="NCBI Taxonomy" id="2562237"/>
    <lineage>
        <taxon>Eukaryota</taxon>
        <taxon>Sar</taxon>
        <taxon>Alveolata</taxon>
        <taxon>Dinophyceae</taxon>
        <taxon>Suessiales</taxon>
        <taxon>Symbiodiniaceae</taxon>
        <taxon>Cladocopium</taxon>
    </lineage>
</organism>
<feature type="region of interest" description="Disordered" evidence="5">
    <location>
        <begin position="1"/>
        <end position="24"/>
    </location>
</feature>
<dbReference type="PANTHER" id="PTHR21706:SF15">
    <property type="entry name" value="TRANSMEMBRANE PROTEIN 65"/>
    <property type="match status" value="1"/>
</dbReference>
<name>A0A9P1GH94_9DINO</name>
<proteinExistence type="predicted"/>
<feature type="compositionally biased region" description="Basic and acidic residues" evidence="5">
    <location>
        <begin position="1"/>
        <end position="12"/>
    </location>
</feature>
<reference evidence="6" key="1">
    <citation type="submission" date="2022-10" db="EMBL/GenBank/DDBJ databases">
        <authorList>
            <person name="Chen Y."/>
            <person name="Dougan E. K."/>
            <person name="Chan C."/>
            <person name="Rhodes N."/>
            <person name="Thang M."/>
        </authorList>
    </citation>
    <scope>NUCLEOTIDE SEQUENCE</scope>
</reference>
<keyword evidence="3" id="KW-1133">Transmembrane helix</keyword>
<evidence type="ECO:0000256" key="2">
    <source>
        <dbReference type="ARBA" id="ARBA00022692"/>
    </source>
</evidence>
<protein>
    <recommendedName>
        <fullName evidence="9">GAF domain-containing protein</fullName>
    </recommendedName>
</protein>
<evidence type="ECO:0000256" key="4">
    <source>
        <dbReference type="ARBA" id="ARBA00023136"/>
    </source>
</evidence>
<dbReference type="OrthoDB" id="436698at2759"/>
<feature type="non-terminal residue" evidence="6">
    <location>
        <position position="1"/>
    </location>
</feature>
<dbReference type="GO" id="GO:0005739">
    <property type="term" value="C:mitochondrion"/>
    <property type="evidence" value="ECO:0007669"/>
    <property type="project" value="TreeGrafter"/>
</dbReference>
<dbReference type="EMBL" id="CAMXCT030006112">
    <property type="protein sequence ID" value="CAL4801258.1"/>
    <property type="molecule type" value="Genomic_DNA"/>
</dbReference>
<dbReference type="Gene3D" id="3.30.450.40">
    <property type="match status" value="1"/>
</dbReference>
<dbReference type="AlphaFoldDB" id="A0A9P1GH94"/>
<evidence type="ECO:0000313" key="6">
    <source>
        <dbReference type="EMBL" id="CAI4013946.1"/>
    </source>
</evidence>
<reference evidence="7" key="2">
    <citation type="submission" date="2024-04" db="EMBL/GenBank/DDBJ databases">
        <authorList>
            <person name="Chen Y."/>
            <person name="Shah S."/>
            <person name="Dougan E. K."/>
            <person name="Thang M."/>
            <person name="Chan C."/>
        </authorList>
    </citation>
    <scope>NUCLEOTIDE SEQUENCE [LARGE SCALE GENOMIC DNA]</scope>
</reference>
<dbReference type="SUPFAM" id="SSF55781">
    <property type="entry name" value="GAF domain-like"/>
    <property type="match status" value="1"/>
</dbReference>
<gene>
    <name evidence="6" type="ORF">C1SCF055_LOCUS38883</name>
</gene>
<dbReference type="InterPro" id="IPR029016">
    <property type="entry name" value="GAF-like_dom_sf"/>
</dbReference>
<dbReference type="EMBL" id="CAMXCT020006112">
    <property type="protein sequence ID" value="CAL1167321.1"/>
    <property type="molecule type" value="Genomic_DNA"/>
</dbReference>
<evidence type="ECO:0008006" key="9">
    <source>
        <dbReference type="Google" id="ProtNLM"/>
    </source>
</evidence>
<evidence type="ECO:0000313" key="7">
    <source>
        <dbReference type="EMBL" id="CAL1167321.1"/>
    </source>
</evidence>
<evidence type="ECO:0000313" key="8">
    <source>
        <dbReference type="Proteomes" id="UP001152797"/>
    </source>
</evidence>
<evidence type="ECO:0000256" key="1">
    <source>
        <dbReference type="ARBA" id="ARBA00004141"/>
    </source>
</evidence>
<sequence>GRMDDGVKRADPRYSSLTASPGSAAVVAEPPSAFRGLRRADDRLWDDGEFIDEHLGLVLGLSTMASAAAGQVVSDFTGVIFGGTLEAAASKLGLPHPRLSDQQRQMSVVKFMGTAGSAVGGTAEEASGVSVTLGADGNELQTICKTFAIDGPAQFEAERYFLDSDPSYLWTFAKRWQLSSAQLMEFKTFTREQNYSDLVSRELATGERWRNGGEMDSDGAITSALADLNFKASEIAHLALRLKGRCESPKSQAPRQLEKPTKIKLREGGTKRHVAETKLLLNVPKVFSDPRFAGTHRDSGSGTRACSVLVCPILSRRTGEVLGMFEVINKKHLGFTGVHGIQQREKGGVELNSVPKKGGTQGGTPGCCSFTEVDEKLILMMCGHAMTTHSFWNSWAECVPRIAETGPSVTTVLRVAVTKSVLKKKRVAANWAATWQHV</sequence>
<dbReference type="InterPro" id="IPR019537">
    <property type="entry name" value="TMEM65"/>
</dbReference>
<dbReference type="Proteomes" id="UP001152797">
    <property type="component" value="Unassembled WGS sequence"/>
</dbReference>
<accession>A0A9P1GH94</accession>
<comment type="subcellular location">
    <subcellularLocation>
        <location evidence="1">Membrane</location>
        <topology evidence="1">Multi-pass membrane protein</topology>
    </subcellularLocation>
</comment>
<dbReference type="Pfam" id="PF10507">
    <property type="entry name" value="TMEM65"/>
    <property type="match status" value="1"/>
</dbReference>
<keyword evidence="8" id="KW-1185">Reference proteome</keyword>
<dbReference type="EMBL" id="CAMXCT010006112">
    <property type="protein sequence ID" value="CAI4013946.1"/>
    <property type="molecule type" value="Genomic_DNA"/>
</dbReference>
<dbReference type="PANTHER" id="PTHR21706">
    <property type="entry name" value="TRANSMEMBRANE PROTEIN 65"/>
    <property type="match status" value="1"/>
</dbReference>